<dbReference type="InterPro" id="IPR051798">
    <property type="entry name" value="Class-II_PLP-Dep_Aminotrans"/>
</dbReference>
<dbReference type="CDD" id="cd00609">
    <property type="entry name" value="AAT_like"/>
    <property type="match status" value="1"/>
</dbReference>
<dbReference type="InterPro" id="IPR015424">
    <property type="entry name" value="PyrdxlP-dep_Trfase"/>
</dbReference>
<evidence type="ECO:0000256" key="3">
    <source>
        <dbReference type="ARBA" id="ARBA00022898"/>
    </source>
</evidence>
<evidence type="ECO:0000256" key="4">
    <source>
        <dbReference type="ARBA" id="ARBA00023239"/>
    </source>
</evidence>
<name>A0A6I2RMC8_FLAPL</name>
<dbReference type="InterPro" id="IPR004839">
    <property type="entry name" value="Aminotransferase_I/II_large"/>
</dbReference>
<keyword evidence="4 7" id="KW-0456">Lyase</keyword>
<dbReference type="RefSeq" id="WP_154250848.1">
    <property type="nucleotide sequence ID" value="NZ_JADMSX010000050.1"/>
</dbReference>
<dbReference type="GO" id="GO:0047804">
    <property type="term" value="F:cysteine-S-conjugate beta-lyase activity"/>
    <property type="evidence" value="ECO:0007669"/>
    <property type="project" value="UniProtKB-EC"/>
</dbReference>
<dbReference type="Gene3D" id="3.90.1150.10">
    <property type="entry name" value="Aspartate Aminotransferase, domain 1"/>
    <property type="match status" value="1"/>
</dbReference>
<protein>
    <recommendedName>
        <fullName evidence="2">cysteine-S-conjugate beta-lyase</fullName>
        <ecNumber evidence="2">4.4.1.13</ecNumber>
    </recommendedName>
</protein>
<dbReference type="InterPro" id="IPR015421">
    <property type="entry name" value="PyrdxlP-dep_Trfase_major"/>
</dbReference>
<evidence type="ECO:0000256" key="1">
    <source>
        <dbReference type="ARBA" id="ARBA00001933"/>
    </source>
</evidence>
<dbReference type="Gene3D" id="3.40.640.10">
    <property type="entry name" value="Type I PLP-dependent aspartate aminotransferase-like (Major domain)"/>
    <property type="match status" value="1"/>
</dbReference>
<gene>
    <name evidence="7" type="ORF">GKE90_15735</name>
</gene>
<feature type="domain" description="Aminotransferase class I/classII large" evidence="6">
    <location>
        <begin position="37"/>
        <end position="388"/>
    </location>
</feature>
<dbReference type="InterPro" id="IPR027619">
    <property type="entry name" value="C-S_lyase_PatB-like"/>
</dbReference>
<dbReference type="Proteomes" id="UP000429811">
    <property type="component" value="Unassembled WGS sequence"/>
</dbReference>
<dbReference type="EMBL" id="WKPO01000026">
    <property type="protein sequence ID" value="MSB50133.1"/>
    <property type="molecule type" value="Genomic_DNA"/>
</dbReference>
<dbReference type="PANTHER" id="PTHR43525">
    <property type="entry name" value="PROTEIN MALY"/>
    <property type="match status" value="1"/>
</dbReference>
<evidence type="ECO:0000259" key="6">
    <source>
        <dbReference type="Pfam" id="PF00155"/>
    </source>
</evidence>
<reference evidence="7 8" key="1">
    <citation type="journal article" date="2019" name="Nat. Med.">
        <title>A library of human gut bacterial isolates paired with longitudinal multiomics data enables mechanistic microbiome research.</title>
        <authorList>
            <person name="Poyet M."/>
            <person name="Groussin M."/>
            <person name="Gibbons S.M."/>
            <person name="Avila-Pacheco J."/>
            <person name="Jiang X."/>
            <person name="Kearney S.M."/>
            <person name="Perrotta A.R."/>
            <person name="Berdy B."/>
            <person name="Zhao S."/>
            <person name="Lieberman T.D."/>
            <person name="Swanson P.K."/>
            <person name="Smith M."/>
            <person name="Roesemann S."/>
            <person name="Alexander J.E."/>
            <person name="Rich S.A."/>
            <person name="Livny J."/>
            <person name="Vlamakis H."/>
            <person name="Clish C."/>
            <person name="Bullock K."/>
            <person name="Deik A."/>
            <person name="Scott J."/>
            <person name="Pierce K.A."/>
            <person name="Xavier R.J."/>
            <person name="Alm E.J."/>
        </authorList>
    </citation>
    <scope>NUCLEOTIDE SEQUENCE [LARGE SCALE GENOMIC DNA]</scope>
    <source>
        <strain evidence="7 8">BIOML-A5</strain>
    </source>
</reference>
<comment type="cofactor">
    <cofactor evidence="1">
        <name>pyridoxal 5'-phosphate</name>
        <dbReference type="ChEBI" id="CHEBI:597326"/>
    </cofactor>
</comment>
<organism evidence="7 8">
    <name type="scientific">Flavonifractor plautii</name>
    <name type="common">Fusobacterium plautii</name>
    <dbReference type="NCBI Taxonomy" id="292800"/>
    <lineage>
        <taxon>Bacteria</taxon>
        <taxon>Bacillati</taxon>
        <taxon>Bacillota</taxon>
        <taxon>Clostridia</taxon>
        <taxon>Eubacteriales</taxon>
        <taxon>Oscillospiraceae</taxon>
        <taxon>Flavonifractor</taxon>
    </lineage>
</organism>
<evidence type="ECO:0000256" key="5">
    <source>
        <dbReference type="ARBA" id="ARBA00037974"/>
    </source>
</evidence>
<comment type="caution">
    <text evidence="7">The sequence shown here is derived from an EMBL/GenBank/DDBJ whole genome shotgun (WGS) entry which is preliminary data.</text>
</comment>
<accession>A0A6I2RMC8</accession>
<keyword evidence="3" id="KW-0663">Pyridoxal phosphate</keyword>
<dbReference type="GO" id="GO:0030170">
    <property type="term" value="F:pyridoxal phosphate binding"/>
    <property type="evidence" value="ECO:0007669"/>
    <property type="project" value="InterPro"/>
</dbReference>
<evidence type="ECO:0000256" key="2">
    <source>
        <dbReference type="ARBA" id="ARBA00012224"/>
    </source>
</evidence>
<evidence type="ECO:0000313" key="8">
    <source>
        <dbReference type="Proteomes" id="UP000429811"/>
    </source>
</evidence>
<dbReference type="AlphaFoldDB" id="A0A6I2RMC8"/>
<dbReference type="InterPro" id="IPR015422">
    <property type="entry name" value="PyrdxlP-dep_Trfase_small"/>
</dbReference>
<proteinExistence type="inferred from homology"/>
<dbReference type="EC" id="4.4.1.13" evidence="2"/>
<sequence length="399" mass="45509">MKYDFDTIIDRDPTLRGTGKYLIMKDSKGNPPPKGTVPLSVADMEFRTAPCIIDALKAEADFGLWGYHFVTPSFRQACCQWMETRHGWHVEPDWLTPVEQVVPSLYISLYAFTEPGDGVIVQTPAYHHFIGATEHLGRVVLENRMLVDERGYYTIDFEDLEEKAKKAKMMFLCSPHNPSGRVFTEEELRRIGDICLKYNVLVVSDEVHHDLVQKGFRHIVYASLGGDYAQNCVVCTSLSKTFNLAGLCFATVIIPNPELRAKFQETMSTHGFKHTNRFGPVAHEAAYRHGGEWLDELIEYVKENYDYFCDFMKEHFPRVVVTPLEGTYLAWFNCTSFGMSDDELHKFLTDDCLLYLDHGPEFGEAGSGYQRINLACPRKVLADALERLYKKGLERGIAI</sequence>
<dbReference type="PANTHER" id="PTHR43525:SF1">
    <property type="entry name" value="PROTEIN MALY"/>
    <property type="match status" value="1"/>
</dbReference>
<comment type="similarity">
    <text evidence="5">Belongs to the class-II pyridoxal-phosphate-dependent aminotransferase family. MalY/PatB cystathionine beta-lyase subfamily.</text>
</comment>
<dbReference type="NCBIfam" id="TIGR04350">
    <property type="entry name" value="C_S_lyase_PatB"/>
    <property type="match status" value="1"/>
</dbReference>
<dbReference type="Pfam" id="PF00155">
    <property type="entry name" value="Aminotran_1_2"/>
    <property type="match status" value="1"/>
</dbReference>
<dbReference type="SUPFAM" id="SSF53383">
    <property type="entry name" value="PLP-dependent transferases"/>
    <property type="match status" value="1"/>
</dbReference>
<evidence type="ECO:0000313" key="7">
    <source>
        <dbReference type="EMBL" id="MSB50133.1"/>
    </source>
</evidence>